<dbReference type="InterPro" id="IPR002645">
    <property type="entry name" value="STAS_dom"/>
</dbReference>
<dbReference type="SUPFAM" id="SSF52091">
    <property type="entry name" value="SpoIIaa-like"/>
    <property type="match status" value="1"/>
</dbReference>
<evidence type="ECO:0000259" key="3">
    <source>
        <dbReference type="PROSITE" id="PS50801"/>
    </source>
</evidence>
<sequence>MRGQAQTGGAAVVDVEQRREGGWTVVRPVGDLDRFSSVAFQQEFADLAGTAVVVDLAEVPFVDSAGLGALVAGVRTVRGAGGDVAVVGARPALRRLFDMTGLDHFVRVLSTIDEVAAPAGLEGPA</sequence>
<feature type="domain" description="STAS" evidence="3">
    <location>
        <begin position="13"/>
        <end position="119"/>
    </location>
</feature>
<comment type="caution">
    <text evidence="4">The sequence shown here is derived from an EMBL/GenBank/DDBJ whole genome shotgun (WGS) entry which is preliminary data.</text>
</comment>
<evidence type="ECO:0000256" key="1">
    <source>
        <dbReference type="ARBA" id="ARBA00009013"/>
    </source>
</evidence>
<dbReference type="Gene3D" id="3.30.750.24">
    <property type="entry name" value="STAS domain"/>
    <property type="match status" value="1"/>
</dbReference>
<dbReference type="Proteomes" id="UP000437736">
    <property type="component" value="Unassembled WGS sequence"/>
</dbReference>
<dbReference type="PANTHER" id="PTHR33495">
    <property type="entry name" value="ANTI-SIGMA FACTOR ANTAGONIST TM_1081-RELATED-RELATED"/>
    <property type="match status" value="1"/>
</dbReference>
<keyword evidence="5" id="KW-1185">Reference proteome</keyword>
<dbReference type="PANTHER" id="PTHR33495:SF2">
    <property type="entry name" value="ANTI-SIGMA FACTOR ANTAGONIST TM_1081-RELATED"/>
    <property type="match status" value="1"/>
</dbReference>
<proteinExistence type="inferred from homology"/>
<dbReference type="EMBL" id="WJHE01000456">
    <property type="protein sequence ID" value="MST33014.1"/>
    <property type="molecule type" value="Genomic_DNA"/>
</dbReference>
<evidence type="ECO:0000256" key="2">
    <source>
        <dbReference type="RuleBase" id="RU003749"/>
    </source>
</evidence>
<dbReference type="Pfam" id="PF01740">
    <property type="entry name" value="STAS"/>
    <property type="match status" value="1"/>
</dbReference>
<comment type="similarity">
    <text evidence="1 2">Belongs to the anti-sigma-factor antagonist family.</text>
</comment>
<accession>A0ABW9QT55</accession>
<evidence type="ECO:0000313" key="5">
    <source>
        <dbReference type="Proteomes" id="UP000437736"/>
    </source>
</evidence>
<dbReference type="NCBIfam" id="TIGR00377">
    <property type="entry name" value="ant_ant_sig"/>
    <property type="match status" value="1"/>
</dbReference>
<reference evidence="4 5" key="1">
    <citation type="submission" date="2019-11" db="EMBL/GenBank/DDBJ databases">
        <title>Acidiferrimicrobium australis gen. nov., sp. nov., an acidophilic and obligately heterotrophic, member of the Actinobacteria that catalyses dissimilatory oxido- reduction of iron isolated from metal-rich acidic water in Chile.</title>
        <authorList>
            <person name="Gonzalez D."/>
            <person name="Huber K."/>
            <person name="Hedrich S."/>
            <person name="Rojas-Villalobos C."/>
            <person name="Quatrini R."/>
            <person name="Dinamarca M.A."/>
            <person name="Schwarz A."/>
            <person name="Canales C."/>
            <person name="Nancucheo I."/>
        </authorList>
    </citation>
    <scope>NUCLEOTIDE SEQUENCE [LARGE SCALE GENOMIC DNA]</scope>
    <source>
        <strain evidence="4 5">USS-CCA1</strain>
    </source>
</reference>
<dbReference type="InterPro" id="IPR003658">
    <property type="entry name" value="Anti-sigma_ant"/>
</dbReference>
<evidence type="ECO:0000313" key="4">
    <source>
        <dbReference type="EMBL" id="MST33014.1"/>
    </source>
</evidence>
<dbReference type="CDD" id="cd07043">
    <property type="entry name" value="STAS_anti-anti-sigma_factors"/>
    <property type="match status" value="1"/>
</dbReference>
<dbReference type="InterPro" id="IPR036513">
    <property type="entry name" value="STAS_dom_sf"/>
</dbReference>
<dbReference type="PROSITE" id="PS50801">
    <property type="entry name" value="STAS"/>
    <property type="match status" value="1"/>
</dbReference>
<organism evidence="4 5">
    <name type="scientific">Acidiferrimicrobium australe</name>
    <dbReference type="NCBI Taxonomy" id="2664430"/>
    <lineage>
        <taxon>Bacteria</taxon>
        <taxon>Bacillati</taxon>
        <taxon>Actinomycetota</taxon>
        <taxon>Acidimicrobiia</taxon>
        <taxon>Acidimicrobiales</taxon>
        <taxon>Acidimicrobiaceae</taxon>
        <taxon>Acidiferrimicrobium</taxon>
    </lineage>
</organism>
<gene>
    <name evidence="4" type="ORF">GHK86_09820</name>
</gene>
<protein>
    <recommendedName>
        <fullName evidence="2">Anti-sigma factor antagonist</fullName>
    </recommendedName>
</protein>
<name>A0ABW9QT55_9ACTN</name>